<protein>
    <submittedName>
        <fullName evidence="2">Metalloregulator ArsR/SmtB family transcription factor</fullName>
    </submittedName>
</protein>
<reference evidence="2" key="1">
    <citation type="submission" date="2020-03" db="EMBL/GenBank/DDBJ databases">
        <title>Genome of Pelagibius litoralis DSM 21314T.</title>
        <authorList>
            <person name="Wang G."/>
        </authorList>
    </citation>
    <scope>NUCLEOTIDE SEQUENCE</scope>
    <source>
        <strain evidence="2">DSM 21314</strain>
    </source>
</reference>
<dbReference type="AlphaFoldDB" id="A0A967C3E0"/>
<sequence>MDNLLAAMKAAAEPTRLRLLVLCAHGDLTVSDLVQILGQSQPRVSRHLRLLTEAGLLDRNREGSWVYYRLAQQGPTAGLAQTLVDSIPGEDPTVGRDLGRLESVMAERARRAEDYFHRMAARWDEVRALYVQDDEVESLLRQLISREKVSDLLDVGTGTGRILEILAGQVERAVGIDLSPDMLMIARSKLERARLRNCVVRKGDMYNLPAATGSFDAVTVHQVLHYAERPAQAIEEAARVLRPGGRLFIVDFQAHAQDVLRDEHEHRWLGFEENSIATWLKDAGLEPAESRHLAGNPLTISIWSARRQDAPVRSTAA</sequence>
<dbReference type="InterPro" id="IPR029063">
    <property type="entry name" value="SAM-dependent_MTases_sf"/>
</dbReference>
<dbReference type="InterPro" id="IPR036390">
    <property type="entry name" value="WH_DNA-bd_sf"/>
</dbReference>
<dbReference type="Gene3D" id="1.10.10.10">
    <property type="entry name" value="Winged helix-like DNA-binding domain superfamily/Winged helix DNA-binding domain"/>
    <property type="match status" value="1"/>
</dbReference>
<dbReference type="NCBIfam" id="NF033788">
    <property type="entry name" value="HTH_metalloreg"/>
    <property type="match status" value="1"/>
</dbReference>
<dbReference type="SUPFAM" id="SSF46785">
    <property type="entry name" value="Winged helix' DNA-binding domain"/>
    <property type="match status" value="1"/>
</dbReference>
<evidence type="ECO:0000259" key="1">
    <source>
        <dbReference type="PROSITE" id="PS50987"/>
    </source>
</evidence>
<dbReference type="PANTHER" id="PTHR42912">
    <property type="entry name" value="METHYLTRANSFERASE"/>
    <property type="match status" value="1"/>
</dbReference>
<dbReference type="InterPro" id="IPR001845">
    <property type="entry name" value="HTH_ArsR_DNA-bd_dom"/>
</dbReference>
<dbReference type="GO" id="GO:0003700">
    <property type="term" value="F:DNA-binding transcription factor activity"/>
    <property type="evidence" value="ECO:0007669"/>
    <property type="project" value="InterPro"/>
</dbReference>
<dbReference type="Pfam" id="PF08241">
    <property type="entry name" value="Methyltransf_11"/>
    <property type="match status" value="1"/>
</dbReference>
<dbReference type="InterPro" id="IPR050508">
    <property type="entry name" value="Methyltransf_Superfamily"/>
</dbReference>
<keyword evidence="3" id="KW-1185">Reference proteome</keyword>
<dbReference type="PANTHER" id="PTHR42912:SF93">
    <property type="entry name" value="N6-ADENOSINE-METHYLTRANSFERASE TMT1A"/>
    <property type="match status" value="1"/>
</dbReference>
<dbReference type="InterPro" id="IPR036388">
    <property type="entry name" value="WH-like_DNA-bd_sf"/>
</dbReference>
<dbReference type="PROSITE" id="PS50987">
    <property type="entry name" value="HTH_ARSR_2"/>
    <property type="match status" value="1"/>
</dbReference>
<dbReference type="CDD" id="cd00090">
    <property type="entry name" value="HTH_ARSR"/>
    <property type="match status" value="1"/>
</dbReference>
<dbReference type="EMBL" id="JAAQPH010000002">
    <property type="protein sequence ID" value="NIA67500.1"/>
    <property type="molecule type" value="Genomic_DNA"/>
</dbReference>
<dbReference type="PRINTS" id="PR00778">
    <property type="entry name" value="HTHARSR"/>
</dbReference>
<dbReference type="InterPro" id="IPR013216">
    <property type="entry name" value="Methyltransf_11"/>
</dbReference>
<dbReference type="SMART" id="SM00418">
    <property type="entry name" value="HTH_ARSR"/>
    <property type="match status" value="1"/>
</dbReference>
<proteinExistence type="predicted"/>
<dbReference type="GO" id="GO:0008757">
    <property type="term" value="F:S-adenosylmethionine-dependent methyltransferase activity"/>
    <property type="evidence" value="ECO:0007669"/>
    <property type="project" value="InterPro"/>
</dbReference>
<feature type="domain" description="HTH arsR-type" evidence="1">
    <location>
        <begin position="1"/>
        <end position="90"/>
    </location>
</feature>
<evidence type="ECO:0000313" key="2">
    <source>
        <dbReference type="EMBL" id="NIA67500.1"/>
    </source>
</evidence>
<organism evidence="2 3">
    <name type="scientific">Pelagibius litoralis</name>
    <dbReference type="NCBI Taxonomy" id="374515"/>
    <lineage>
        <taxon>Bacteria</taxon>
        <taxon>Pseudomonadati</taxon>
        <taxon>Pseudomonadota</taxon>
        <taxon>Alphaproteobacteria</taxon>
        <taxon>Rhodospirillales</taxon>
        <taxon>Rhodovibrionaceae</taxon>
        <taxon>Pelagibius</taxon>
    </lineage>
</organism>
<dbReference type="RefSeq" id="WP_167221129.1">
    <property type="nucleotide sequence ID" value="NZ_JAAQPH010000002.1"/>
</dbReference>
<accession>A0A967C3E0</accession>
<dbReference type="InterPro" id="IPR011991">
    <property type="entry name" value="ArsR-like_HTH"/>
</dbReference>
<gene>
    <name evidence="2" type="ORF">HBA54_02740</name>
</gene>
<dbReference type="SUPFAM" id="SSF53335">
    <property type="entry name" value="S-adenosyl-L-methionine-dependent methyltransferases"/>
    <property type="match status" value="1"/>
</dbReference>
<name>A0A967C3E0_9PROT</name>
<dbReference type="Proteomes" id="UP000761264">
    <property type="component" value="Unassembled WGS sequence"/>
</dbReference>
<evidence type="ECO:0000313" key="3">
    <source>
        <dbReference type="Proteomes" id="UP000761264"/>
    </source>
</evidence>
<dbReference type="CDD" id="cd02440">
    <property type="entry name" value="AdoMet_MTases"/>
    <property type="match status" value="1"/>
</dbReference>
<comment type="caution">
    <text evidence="2">The sequence shown here is derived from an EMBL/GenBank/DDBJ whole genome shotgun (WGS) entry which is preliminary data.</text>
</comment>
<dbReference type="Pfam" id="PF01022">
    <property type="entry name" value="HTH_5"/>
    <property type="match status" value="1"/>
</dbReference>
<dbReference type="Gene3D" id="3.40.50.150">
    <property type="entry name" value="Vaccinia Virus protein VP39"/>
    <property type="match status" value="1"/>
</dbReference>